<dbReference type="InterPro" id="IPR003760">
    <property type="entry name" value="PnrA-like"/>
</dbReference>
<keyword evidence="11" id="KW-1185">Reference proteome</keyword>
<feature type="domain" description="ABC transporter substrate-binding protein PnrA-like" evidence="9">
    <location>
        <begin position="47"/>
        <end position="338"/>
    </location>
</feature>
<evidence type="ECO:0000256" key="2">
    <source>
        <dbReference type="ARBA" id="ARBA00008610"/>
    </source>
</evidence>
<evidence type="ECO:0000256" key="8">
    <source>
        <dbReference type="SAM" id="SignalP"/>
    </source>
</evidence>
<dbReference type="Gene3D" id="3.40.50.2300">
    <property type="match status" value="2"/>
</dbReference>
<dbReference type="EMBL" id="NOXU01000031">
    <property type="protein sequence ID" value="OYQ32749.1"/>
    <property type="molecule type" value="Genomic_DNA"/>
</dbReference>
<comment type="subcellular location">
    <subcellularLocation>
        <location evidence="1">Cell membrane</location>
        <topology evidence="1">Lipid-anchor</topology>
    </subcellularLocation>
</comment>
<dbReference type="PANTHER" id="PTHR34296">
    <property type="entry name" value="TRANSCRIPTIONAL ACTIVATOR PROTEIN MED"/>
    <property type="match status" value="1"/>
</dbReference>
<evidence type="ECO:0000256" key="5">
    <source>
        <dbReference type="ARBA" id="ARBA00023136"/>
    </source>
</evidence>
<proteinExistence type="inferred from homology"/>
<dbReference type="AlphaFoldDB" id="A0A255YU92"/>
<protein>
    <recommendedName>
        <fullName evidence="9">ABC transporter substrate-binding protein PnrA-like domain-containing protein</fullName>
    </recommendedName>
</protein>
<evidence type="ECO:0000313" key="10">
    <source>
        <dbReference type="EMBL" id="OYQ32749.1"/>
    </source>
</evidence>
<keyword evidence="3" id="KW-1003">Cell membrane</keyword>
<evidence type="ECO:0000313" key="11">
    <source>
        <dbReference type="Proteomes" id="UP000216998"/>
    </source>
</evidence>
<feature type="signal peptide" evidence="8">
    <location>
        <begin position="1"/>
        <end position="43"/>
    </location>
</feature>
<evidence type="ECO:0000256" key="4">
    <source>
        <dbReference type="ARBA" id="ARBA00022729"/>
    </source>
</evidence>
<feature type="region of interest" description="Disordered" evidence="7">
    <location>
        <begin position="347"/>
        <end position="368"/>
    </location>
</feature>
<gene>
    <name evidence="10" type="ORF">CHU95_18510</name>
</gene>
<evidence type="ECO:0000256" key="1">
    <source>
        <dbReference type="ARBA" id="ARBA00004193"/>
    </source>
</evidence>
<sequence length="368" mass="39742">MSKCQLLPHSLWRDYPGNAHRSMRSVLCLFLLACCLLVSPARAVTDFGVIYSGQKDDRVFNSMVVSAIGRFEYQDKVNFRQRVIVEQQDSADAIRAFVERGITTLVLVGFIHEQALQEMAPRYPHARFTIIDGNVTASNVRAIRFREQEAGFLAGMAAAYASRAARVGFIGAVATPPVQRFGCGFIQGVKQARPMPVLARYMTTNMDGFRDRRLARNVASDMLAEGADVIFPAAGLASRDALLAAAQAGKYGIGVDSDQEDLAPGHIVTTAVKRIDVAVTVALRELIDGTWKPGNIEMGIAEGGVDWVRTGADRFLSEQQISAIEAAKAKITAGRLKVVAREPACEQHGVIPEPSGGRSDGGPSIPSP</sequence>
<dbReference type="CDD" id="cd06354">
    <property type="entry name" value="PBP1_PrnA-like"/>
    <property type="match status" value="1"/>
</dbReference>
<dbReference type="InterPro" id="IPR050957">
    <property type="entry name" value="BMP_lipoprotein"/>
</dbReference>
<keyword evidence="6" id="KW-0449">Lipoprotein</keyword>
<dbReference type="Pfam" id="PF02608">
    <property type="entry name" value="Bmp"/>
    <property type="match status" value="1"/>
</dbReference>
<keyword evidence="4 8" id="KW-0732">Signal</keyword>
<dbReference type="SUPFAM" id="SSF53822">
    <property type="entry name" value="Periplasmic binding protein-like I"/>
    <property type="match status" value="1"/>
</dbReference>
<comment type="caution">
    <text evidence="10">The sequence shown here is derived from an EMBL/GenBank/DDBJ whole genome shotgun (WGS) entry which is preliminary data.</text>
</comment>
<name>A0A255YU92_9PROT</name>
<dbReference type="InterPro" id="IPR028082">
    <property type="entry name" value="Peripla_BP_I"/>
</dbReference>
<dbReference type="Proteomes" id="UP000216998">
    <property type="component" value="Unassembled WGS sequence"/>
</dbReference>
<dbReference type="PANTHER" id="PTHR34296:SF2">
    <property type="entry name" value="ABC TRANSPORTER GUANOSINE-BINDING PROTEIN NUPN"/>
    <property type="match status" value="1"/>
</dbReference>
<comment type="similarity">
    <text evidence="2">Belongs to the BMP lipoprotein family.</text>
</comment>
<feature type="chain" id="PRO_5013304860" description="ABC transporter substrate-binding protein PnrA-like domain-containing protein" evidence="8">
    <location>
        <begin position="44"/>
        <end position="368"/>
    </location>
</feature>
<dbReference type="GO" id="GO:0005886">
    <property type="term" value="C:plasma membrane"/>
    <property type="evidence" value="ECO:0007669"/>
    <property type="project" value="UniProtKB-SubCell"/>
</dbReference>
<accession>A0A255YU92</accession>
<organism evidence="10 11">
    <name type="scientific">Niveispirillum lacus</name>
    <dbReference type="NCBI Taxonomy" id="1981099"/>
    <lineage>
        <taxon>Bacteria</taxon>
        <taxon>Pseudomonadati</taxon>
        <taxon>Pseudomonadota</taxon>
        <taxon>Alphaproteobacteria</taxon>
        <taxon>Rhodospirillales</taxon>
        <taxon>Azospirillaceae</taxon>
        <taxon>Niveispirillum</taxon>
    </lineage>
</organism>
<keyword evidence="5" id="KW-0472">Membrane</keyword>
<evidence type="ECO:0000259" key="9">
    <source>
        <dbReference type="Pfam" id="PF02608"/>
    </source>
</evidence>
<evidence type="ECO:0000256" key="3">
    <source>
        <dbReference type="ARBA" id="ARBA00022475"/>
    </source>
</evidence>
<evidence type="ECO:0000256" key="6">
    <source>
        <dbReference type="ARBA" id="ARBA00023288"/>
    </source>
</evidence>
<reference evidence="10 11" key="1">
    <citation type="submission" date="2017-07" db="EMBL/GenBank/DDBJ databases">
        <title>Niveispirillum cyanobacteriorum sp. nov., isolated from cyanobacterial aggregates in a eutrophic lake.</title>
        <authorList>
            <person name="Cai H."/>
        </authorList>
    </citation>
    <scope>NUCLEOTIDE SEQUENCE [LARGE SCALE GENOMIC DNA]</scope>
    <source>
        <strain evidence="11">TH1-14</strain>
    </source>
</reference>
<dbReference type="OrthoDB" id="9784230at2"/>
<evidence type="ECO:0000256" key="7">
    <source>
        <dbReference type="SAM" id="MobiDB-lite"/>
    </source>
</evidence>